<dbReference type="PANTHER" id="PTHR11669:SF0">
    <property type="entry name" value="PROTEIN STICHEL-LIKE 2"/>
    <property type="match status" value="1"/>
</dbReference>
<dbReference type="Gene3D" id="3.40.50.300">
    <property type="entry name" value="P-loop containing nucleotide triphosphate hydrolases"/>
    <property type="match status" value="1"/>
</dbReference>
<dbReference type="Pfam" id="PF00004">
    <property type="entry name" value="AAA"/>
    <property type="match status" value="1"/>
</dbReference>
<dbReference type="GO" id="GO:0005524">
    <property type="term" value="F:ATP binding"/>
    <property type="evidence" value="ECO:0007669"/>
    <property type="project" value="InterPro"/>
</dbReference>
<organism evidence="2">
    <name type="scientific">marine sediment metagenome</name>
    <dbReference type="NCBI Taxonomy" id="412755"/>
    <lineage>
        <taxon>unclassified sequences</taxon>
        <taxon>metagenomes</taxon>
        <taxon>ecological metagenomes</taxon>
    </lineage>
</organism>
<dbReference type="EMBL" id="LAZR01001506">
    <property type="protein sequence ID" value="KKN43524.1"/>
    <property type="molecule type" value="Genomic_DNA"/>
</dbReference>
<comment type="caution">
    <text evidence="2">The sequence shown here is derived from an EMBL/GenBank/DDBJ whole genome shotgun (WGS) entry which is preliminary data.</text>
</comment>
<proteinExistence type="predicted"/>
<dbReference type="SMART" id="SM00382">
    <property type="entry name" value="AAA"/>
    <property type="match status" value="1"/>
</dbReference>
<dbReference type="InterPro" id="IPR003593">
    <property type="entry name" value="AAA+_ATPase"/>
</dbReference>
<dbReference type="InterPro" id="IPR003959">
    <property type="entry name" value="ATPase_AAA_core"/>
</dbReference>
<reference evidence="2" key="1">
    <citation type="journal article" date="2015" name="Nature">
        <title>Complex archaea that bridge the gap between prokaryotes and eukaryotes.</title>
        <authorList>
            <person name="Spang A."/>
            <person name="Saw J.H."/>
            <person name="Jorgensen S.L."/>
            <person name="Zaremba-Niedzwiedzka K."/>
            <person name="Martijn J."/>
            <person name="Lind A.E."/>
            <person name="van Eijk R."/>
            <person name="Schleper C."/>
            <person name="Guy L."/>
            <person name="Ettema T.J."/>
        </authorList>
    </citation>
    <scope>NUCLEOTIDE SEQUENCE</scope>
</reference>
<dbReference type="SUPFAM" id="SSF52540">
    <property type="entry name" value="P-loop containing nucleoside triphosphate hydrolases"/>
    <property type="match status" value="1"/>
</dbReference>
<dbReference type="PANTHER" id="PTHR11669">
    <property type="entry name" value="REPLICATION FACTOR C / DNA POLYMERASE III GAMMA-TAU SUBUNIT"/>
    <property type="match status" value="1"/>
</dbReference>
<sequence length="305" mass="33928">MSLYRKHRPMALRTFMGNDATVATLTGLLDKPSRPHFLMFTGPTGCGKTTLARIVAKELKCSAVDLQELNVADFRGIDTSRDIIARARLLPVGGDVKVWIFNECHMLTKEAQNALLVVLEDTPAHVYFLFTTTDPQKLIPAIRNRATALGVTLLKDDAITTLLERVCKRERVTNLSDTLKGLIVEYSLGSPRMALILLEKAIGAEEGTGEEGIKQIIQERAEAIKLCRALLKKEPWGRVAIILKNLDEDPERIRRAVIGYMRSTLLGSKKENSQAFLIADIFARAPFYELGRDALILACYEAVYG</sequence>
<evidence type="ECO:0000259" key="1">
    <source>
        <dbReference type="SMART" id="SM00382"/>
    </source>
</evidence>
<dbReference type="GO" id="GO:0016887">
    <property type="term" value="F:ATP hydrolysis activity"/>
    <property type="evidence" value="ECO:0007669"/>
    <property type="project" value="InterPro"/>
</dbReference>
<accession>A0A0F9QM49</accession>
<dbReference type="CDD" id="cd00009">
    <property type="entry name" value="AAA"/>
    <property type="match status" value="1"/>
</dbReference>
<evidence type="ECO:0000313" key="2">
    <source>
        <dbReference type="EMBL" id="KKN43524.1"/>
    </source>
</evidence>
<dbReference type="InterPro" id="IPR050238">
    <property type="entry name" value="DNA_Rep/Repair_Clamp_Loader"/>
</dbReference>
<gene>
    <name evidence="2" type="ORF">LCGC14_0702470</name>
</gene>
<name>A0A0F9QM49_9ZZZZ</name>
<feature type="domain" description="AAA+ ATPase" evidence="1">
    <location>
        <begin position="34"/>
        <end position="176"/>
    </location>
</feature>
<dbReference type="InterPro" id="IPR027417">
    <property type="entry name" value="P-loop_NTPase"/>
</dbReference>
<protein>
    <recommendedName>
        <fullName evidence="1">AAA+ ATPase domain-containing protein</fullName>
    </recommendedName>
</protein>
<dbReference type="GO" id="GO:0006261">
    <property type="term" value="P:DNA-templated DNA replication"/>
    <property type="evidence" value="ECO:0007669"/>
    <property type="project" value="TreeGrafter"/>
</dbReference>
<dbReference type="AlphaFoldDB" id="A0A0F9QM49"/>